<name>A0A1T3NZV7_9ACTN</name>
<evidence type="ECO:0000259" key="1">
    <source>
        <dbReference type="Pfam" id="PF01863"/>
    </source>
</evidence>
<dbReference type="CDD" id="cd07344">
    <property type="entry name" value="M48_yhfN_like"/>
    <property type="match status" value="1"/>
</dbReference>
<organism evidence="2 3">
    <name type="scientific">Embleya scabrispora</name>
    <dbReference type="NCBI Taxonomy" id="159449"/>
    <lineage>
        <taxon>Bacteria</taxon>
        <taxon>Bacillati</taxon>
        <taxon>Actinomycetota</taxon>
        <taxon>Actinomycetes</taxon>
        <taxon>Kitasatosporales</taxon>
        <taxon>Streptomycetaceae</taxon>
        <taxon>Embleya</taxon>
    </lineage>
</organism>
<dbReference type="STRING" id="159449.B4N89_15775"/>
<dbReference type="AlphaFoldDB" id="A0A1T3NZV7"/>
<gene>
    <name evidence="2" type="ORF">B4N89_15775</name>
</gene>
<dbReference type="InterPro" id="IPR053136">
    <property type="entry name" value="UTP_pyrophosphatase-like"/>
</dbReference>
<dbReference type="Pfam" id="PF01863">
    <property type="entry name" value="YgjP-like"/>
    <property type="match status" value="1"/>
</dbReference>
<sequence>MTAPAEKHADSSQDTLADVCLPGGVSIDIDGFSLRVRAHPRRKRFALTVEPDATLTLHTPPDRTAVEAEDFVRAHRHWLVTKLGERERTRSLHPAKHLADGEVFRYLGRTYRLAISDGSSEDGRVRLMAGRLVMAGHLAEHPPAGRAALVDWYARVGRAWAVNRFQPWAARMAVAEPELEVRDLQDRWGLYRPDARGGGPGLMALGWPLFQLPMHLVDYVIAHELAHVRVPDHGDAFWRLLGLALPEYAARRAELDEVGRRMWMGDLH</sequence>
<accession>A0A1T3NZV7</accession>
<dbReference type="PANTHER" id="PTHR30399">
    <property type="entry name" value="UNCHARACTERIZED PROTEIN YGJP"/>
    <property type="match status" value="1"/>
</dbReference>
<keyword evidence="3" id="KW-1185">Reference proteome</keyword>
<dbReference type="EMBL" id="MWQN01000001">
    <property type="protein sequence ID" value="OPC82201.1"/>
    <property type="molecule type" value="Genomic_DNA"/>
</dbReference>
<proteinExistence type="predicted"/>
<feature type="domain" description="YgjP-like metallopeptidase" evidence="1">
    <location>
        <begin position="43"/>
        <end position="257"/>
    </location>
</feature>
<dbReference type="Proteomes" id="UP000190037">
    <property type="component" value="Unassembled WGS sequence"/>
</dbReference>
<reference evidence="2 3" key="1">
    <citation type="submission" date="2017-03" db="EMBL/GenBank/DDBJ databases">
        <title>Draft genome sequence of Streptomyces scabrisporus NF3, endophyte isolated from Amphipterygium adstringens.</title>
        <authorList>
            <person name="Vazquez M."/>
            <person name="Ceapa C.D."/>
            <person name="Rodriguez Luna D."/>
            <person name="Sanchez Esquivel S."/>
        </authorList>
    </citation>
    <scope>NUCLEOTIDE SEQUENCE [LARGE SCALE GENOMIC DNA]</scope>
    <source>
        <strain evidence="2 3">NF3</strain>
    </source>
</reference>
<dbReference type="OrthoDB" id="9811177at2"/>
<evidence type="ECO:0000313" key="2">
    <source>
        <dbReference type="EMBL" id="OPC82201.1"/>
    </source>
</evidence>
<dbReference type="RefSeq" id="WP_078976472.1">
    <property type="nucleotide sequence ID" value="NZ_MWQN01000001.1"/>
</dbReference>
<protein>
    <recommendedName>
        <fullName evidence="1">YgjP-like metallopeptidase domain-containing protein</fullName>
    </recommendedName>
</protein>
<dbReference type="PANTHER" id="PTHR30399:SF1">
    <property type="entry name" value="UTP PYROPHOSPHATASE"/>
    <property type="match status" value="1"/>
</dbReference>
<comment type="caution">
    <text evidence="2">The sequence shown here is derived from an EMBL/GenBank/DDBJ whole genome shotgun (WGS) entry which is preliminary data.</text>
</comment>
<dbReference type="InterPro" id="IPR002725">
    <property type="entry name" value="YgjP-like_metallopeptidase"/>
</dbReference>
<dbReference type="Gene3D" id="3.30.2010.10">
    <property type="entry name" value="Metalloproteases ('zincins'), catalytic domain"/>
    <property type="match status" value="1"/>
</dbReference>
<evidence type="ECO:0000313" key="3">
    <source>
        <dbReference type="Proteomes" id="UP000190037"/>
    </source>
</evidence>